<dbReference type="RefSeq" id="WP_345483500.1">
    <property type="nucleotide sequence ID" value="NZ_BAABEI010000012.1"/>
</dbReference>
<evidence type="ECO:0000313" key="1">
    <source>
        <dbReference type="EMBL" id="TCN42330.1"/>
    </source>
</evidence>
<reference evidence="1 2" key="1">
    <citation type="submission" date="2019-03" db="EMBL/GenBank/DDBJ databases">
        <title>Genomic Encyclopedia of Type Strains, Phase IV (KMG-IV): sequencing the most valuable type-strain genomes for metagenomic binning, comparative biology and taxonomic classification.</title>
        <authorList>
            <person name="Goeker M."/>
        </authorList>
    </citation>
    <scope>NUCLEOTIDE SEQUENCE [LARGE SCALE GENOMIC DNA]</scope>
    <source>
        <strain evidence="1 2">DSM 18401</strain>
    </source>
</reference>
<protein>
    <submittedName>
        <fullName evidence="1">Uncharacterized protein</fullName>
    </submittedName>
</protein>
<sequence>MSPEWMIALDRAETDMRRRRMDPLSDPLEAEAWRGLEAVSALLSRLLNGRGRPEPRGRRRVLPDRGVASRAILRRF</sequence>
<name>A0A4V2RHZ7_SHIGR</name>
<dbReference type="EMBL" id="SLVX01000012">
    <property type="protein sequence ID" value="TCN42330.1"/>
    <property type="molecule type" value="Genomic_DNA"/>
</dbReference>
<dbReference type="AlphaFoldDB" id="A0A4V2RHZ7"/>
<gene>
    <name evidence="1" type="ORF">EV665_11264</name>
</gene>
<accession>A0A4V2RHZ7</accession>
<organism evidence="1 2">
    <name type="scientific">Shinella granuli</name>
    <dbReference type="NCBI Taxonomy" id="323621"/>
    <lineage>
        <taxon>Bacteria</taxon>
        <taxon>Pseudomonadati</taxon>
        <taxon>Pseudomonadota</taxon>
        <taxon>Alphaproteobacteria</taxon>
        <taxon>Hyphomicrobiales</taxon>
        <taxon>Rhizobiaceae</taxon>
        <taxon>Shinella</taxon>
    </lineage>
</organism>
<proteinExistence type="predicted"/>
<comment type="caution">
    <text evidence="1">The sequence shown here is derived from an EMBL/GenBank/DDBJ whole genome shotgun (WGS) entry which is preliminary data.</text>
</comment>
<evidence type="ECO:0000313" key="2">
    <source>
        <dbReference type="Proteomes" id="UP000295351"/>
    </source>
</evidence>
<keyword evidence="2" id="KW-1185">Reference proteome</keyword>
<dbReference type="Proteomes" id="UP000295351">
    <property type="component" value="Unassembled WGS sequence"/>
</dbReference>